<name>A0A251UTP1_HELAN</name>
<protein>
    <submittedName>
        <fullName evidence="2">Uncharacterized protein</fullName>
    </submittedName>
</protein>
<proteinExistence type="predicted"/>
<dbReference type="EMBL" id="MNCJ02000320">
    <property type="protein sequence ID" value="KAF5807203.1"/>
    <property type="molecule type" value="Genomic_DNA"/>
</dbReference>
<sequence length="64" mass="7086">MICGDVLLFNHWQPASNLPSERRHRYVHHCGRRDTIQGRQICQGGGVCRGIRKRTNEGGGGGGE</sequence>
<reference evidence="2" key="2">
    <citation type="submission" date="2017-02" db="EMBL/GenBank/DDBJ databases">
        <title>Sunflower complete genome.</title>
        <authorList>
            <person name="Langlade N."/>
            <person name="Munos S."/>
        </authorList>
    </citation>
    <scope>NUCLEOTIDE SEQUENCE [LARGE SCALE GENOMIC DNA]</scope>
    <source>
        <tissue evidence="2">Leaves</tissue>
    </source>
</reference>
<organism evidence="2 3">
    <name type="scientific">Helianthus annuus</name>
    <name type="common">Common sunflower</name>
    <dbReference type="NCBI Taxonomy" id="4232"/>
    <lineage>
        <taxon>Eukaryota</taxon>
        <taxon>Viridiplantae</taxon>
        <taxon>Streptophyta</taxon>
        <taxon>Embryophyta</taxon>
        <taxon>Tracheophyta</taxon>
        <taxon>Spermatophyta</taxon>
        <taxon>Magnoliopsida</taxon>
        <taxon>eudicotyledons</taxon>
        <taxon>Gunneridae</taxon>
        <taxon>Pentapetalae</taxon>
        <taxon>asterids</taxon>
        <taxon>campanulids</taxon>
        <taxon>Asterales</taxon>
        <taxon>Asteraceae</taxon>
        <taxon>Asteroideae</taxon>
        <taxon>Heliantheae alliance</taxon>
        <taxon>Heliantheae</taxon>
        <taxon>Helianthus</taxon>
    </lineage>
</organism>
<reference evidence="1 3" key="1">
    <citation type="journal article" date="2017" name="Nature">
        <title>The sunflower genome provides insights into oil metabolism, flowering and Asterid evolution.</title>
        <authorList>
            <person name="Badouin H."/>
            <person name="Gouzy J."/>
            <person name="Grassa C.J."/>
            <person name="Murat F."/>
            <person name="Staton S.E."/>
            <person name="Cottret L."/>
            <person name="Lelandais-Briere C."/>
            <person name="Owens G.L."/>
            <person name="Carrere S."/>
            <person name="Mayjonade B."/>
            <person name="Legrand L."/>
            <person name="Gill N."/>
            <person name="Kane N.C."/>
            <person name="Bowers J.E."/>
            <person name="Hubner S."/>
            <person name="Bellec A."/>
            <person name="Berard A."/>
            <person name="Berges H."/>
            <person name="Blanchet N."/>
            <person name="Boniface M.C."/>
            <person name="Brunel D."/>
            <person name="Catrice O."/>
            <person name="Chaidir N."/>
            <person name="Claudel C."/>
            <person name="Donnadieu C."/>
            <person name="Faraut T."/>
            <person name="Fievet G."/>
            <person name="Helmstetter N."/>
            <person name="King M."/>
            <person name="Knapp S.J."/>
            <person name="Lai Z."/>
            <person name="Le Paslier M.C."/>
            <person name="Lippi Y."/>
            <person name="Lorenzon L."/>
            <person name="Mandel J.R."/>
            <person name="Marage G."/>
            <person name="Marchand G."/>
            <person name="Marquand E."/>
            <person name="Bret-Mestries E."/>
            <person name="Morien E."/>
            <person name="Nambeesan S."/>
            <person name="Nguyen T."/>
            <person name="Pegot-Espagnet P."/>
            <person name="Pouilly N."/>
            <person name="Raftis F."/>
            <person name="Sallet E."/>
            <person name="Schiex T."/>
            <person name="Thomas J."/>
            <person name="Vandecasteele C."/>
            <person name="Vares D."/>
            <person name="Vear F."/>
            <person name="Vautrin S."/>
            <person name="Crespi M."/>
            <person name="Mangin B."/>
            <person name="Burke J.M."/>
            <person name="Salse J."/>
            <person name="Munos S."/>
            <person name="Vincourt P."/>
            <person name="Rieseberg L.H."/>
            <person name="Langlade N.B."/>
        </authorList>
    </citation>
    <scope>NUCLEOTIDE SEQUENCE [LARGE SCALE GENOMIC DNA]</scope>
    <source>
        <strain evidence="3">cv. SF193</strain>
        <tissue evidence="1">Leaves</tissue>
    </source>
</reference>
<reference evidence="1" key="3">
    <citation type="submission" date="2020-06" db="EMBL/GenBank/DDBJ databases">
        <title>Helianthus annuus Genome sequencing and assembly Release 2.</title>
        <authorList>
            <person name="Gouzy J."/>
            <person name="Langlade N."/>
            <person name="Munos S."/>
        </authorList>
    </citation>
    <scope>NUCLEOTIDE SEQUENCE</scope>
    <source>
        <tissue evidence="1">Leaves</tissue>
    </source>
</reference>
<dbReference type="Proteomes" id="UP000215914">
    <property type="component" value="Chromosome 5"/>
</dbReference>
<evidence type="ECO:0000313" key="2">
    <source>
        <dbReference type="EMBL" id="OTG26393.1"/>
    </source>
</evidence>
<dbReference type="AlphaFoldDB" id="A0A251UTP1"/>
<dbReference type="EMBL" id="CM007894">
    <property type="protein sequence ID" value="OTG26393.1"/>
    <property type="molecule type" value="Genomic_DNA"/>
</dbReference>
<evidence type="ECO:0000313" key="3">
    <source>
        <dbReference type="Proteomes" id="UP000215914"/>
    </source>
</evidence>
<accession>A0A251UTP1</accession>
<evidence type="ECO:0000313" key="1">
    <source>
        <dbReference type="EMBL" id="KAF5807203.1"/>
    </source>
</evidence>
<gene>
    <name evidence="2" type="ORF">HannXRQ_Chr05g0158161</name>
    <name evidence="1" type="ORF">HanXRQr2_Chr05g0230971</name>
</gene>
<dbReference type="InParanoid" id="A0A251UTP1"/>
<keyword evidence="3" id="KW-1185">Reference proteome</keyword>
<dbReference type="Gramene" id="mRNA:HanXRQr2_Chr05g0230971">
    <property type="protein sequence ID" value="mRNA:HanXRQr2_Chr05g0230971"/>
    <property type="gene ID" value="HanXRQr2_Chr05g0230971"/>
</dbReference>